<accession>A0A3D9VHW9</accession>
<dbReference type="Pfam" id="PF22725">
    <property type="entry name" value="GFO_IDH_MocA_C3"/>
    <property type="match status" value="1"/>
</dbReference>
<dbReference type="Gene3D" id="3.30.360.10">
    <property type="entry name" value="Dihydrodipicolinate Reductase, domain 2"/>
    <property type="match status" value="1"/>
</dbReference>
<dbReference type="Proteomes" id="UP000256485">
    <property type="component" value="Unassembled WGS sequence"/>
</dbReference>
<organism evidence="5 6">
    <name type="scientific">Thermasporomyces composti</name>
    <dbReference type="NCBI Taxonomy" id="696763"/>
    <lineage>
        <taxon>Bacteria</taxon>
        <taxon>Bacillati</taxon>
        <taxon>Actinomycetota</taxon>
        <taxon>Actinomycetes</taxon>
        <taxon>Propionibacteriales</taxon>
        <taxon>Nocardioidaceae</taxon>
        <taxon>Thermasporomyces</taxon>
    </lineage>
</organism>
<keyword evidence="6" id="KW-1185">Reference proteome</keyword>
<dbReference type="GO" id="GO:0000166">
    <property type="term" value="F:nucleotide binding"/>
    <property type="evidence" value="ECO:0007669"/>
    <property type="project" value="InterPro"/>
</dbReference>
<dbReference type="AlphaFoldDB" id="A0A3D9VHW9"/>
<dbReference type="GO" id="GO:0016491">
    <property type="term" value="F:oxidoreductase activity"/>
    <property type="evidence" value="ECO:0007669"/>
    <property type="project" value="UniProtKB-KW"/>
</dbReference>
<dbReference type="RefSeq" id="WP_245941173.1">
    <property type="nucleotide sequence ID" value="NZ_QTUC01000001.1"/>
</dbReference>
<dbReference type="InterPro" id="IPR036291">
    <property type="entry name" value="NAD(P)-bd_dom_sf"/>
</dbReference>
<dbReference type="InterPro" id="IPR055170">
    <property type="entry name" value="GFO_IDH_MocA-like_dom"/>
</dbReference>
<evidence type="ECO:0000313" key="5">
    <source>
        <dbReference type="EMBL" id="REF37804.1"/>
    </source>
</evidence>
<evidence type="ECO:0000256" key="2">
    <source>
        <dbReference type="ARBA" id="ARBA00023002"/>
    </source>
</evidence>
<dbReference type="InterPro" id="IPR051317">
    <property type="entry name" value="Gfo/Idh/MocA_oxidoreduct"/>
</dbReference>
<dbReference type="EMBL" id="QTUC01000001">
    <property type="protein sequence ID" value="REF37804.1"/>
    <property type="molecule type" value="Genomic_DNA"/>
</dbReference>
<dbReference type="Pfam" id="PF01408">
    <property type="entry name" value="GFO_IDH_MocA"/>
    <property type="match status" value="1"/>
</dbReference>
<sequence length="374" mass="40211">MTPSSDSLVNTNLPLRVLQVGAGGMGRTWLRTLLSHDRVELVGLADLDVARAKAALDETGAPDVPTARTLEELIDHVAADVVLDVTVPEAHHTVTMQALRRGLPVLGEKPLAASLAEALELVAASQAYGRLFMVSQSRRYDANLVAFRRLLRRLGRIGILTTQFFKAPRFGGFRDAMAHPLVLDMAIHSFDSARYLLGVDPVAVYCDEHNPAWSWYAGDAASTAIFEMADGSRYVYTGSWCSPGLETSWNAAWRASGEYGSAVWDGDSPPTLEVAEGADAGEETDDAEETVHPGIAGSLREFVHAVRTGSTPMGEAADNVLSLAMVHAAIESSRSRQRVVVADVLERAHAEALERATGEVRDVLASWTSLTPPG</sequence>
<keyword evidence="2" id="KW-0560">Oxidoreductase</keyword>
<evidence type="ECO:0000313" key="6">
    <source>
        <dbReference type="Proteomes" id="UP000256485"/>
    </source>
</evidence>
<comment type="similarity">
    <text evidence="1">Belongs to the Gfo/Idh/MocA family.</text>
</comment>
<dbReference type="SUPFAM" id="SSF51735">
    <property type="entry name" value="NAD(P)-binding Rossmann-fold domains"/>
    <property type="match status" value="1"/>
</dbReference>
<dbReference type="PANTHER" id="PTHR43708">
    <property type="entry name" value="CONSERVED EXPRESSED OXIDOREDUCTASE (EUROFUNG)"/>
    <property type="match status" value="1"/>
</dbReference>
<comment type="caution">
    <text evidence="5">The sequence shown here is derived from an EMBL/GenBank/DDBJ whole genome shotgun (WGS) entry which is preliminary data.</text>
</comment>
<evidence type="ECO:0000256" key="1">
    <source>
        <dbReference type="ARBA" id="ARBA00010928"/>
    </source>
</evidence>
<feature type="domain" description="GFO/IDH/MocA-like oxidoreductase" evidence="4">
    <location>
        <begin position="176"/>
        <end position="261"/>
    </location>
</feature>
<dbReference type="InterPro" id="IPR000683">
    <property type="entry name" value="Gfo/Idh/MocA-like_OxRdtase_N"/>
</dbReference>
<dbReference type="Gene3D" id="3.40.50.720">
    <property type="entry name" value="NAD(P)-binding Rossmann-like Domain"/>
    <property type="match status" value="1"/>
</dbReference>
<dbReference type="SUPFAM" id="SSF55347">
    <property type="entry name" value="Glyceraldehyde-3-phosphate dehydrogenase-like, C-terminal domain"/>
    <property type="match status" value="1"/>
</dbReference>
<gene>
    <name evidence="5" type="ORF">DFJ64_3261</name>
</gene>
<protein>
    <submittedName>
        <fullName evidence="5">Putative dehydrogenase</fullName>
    </submittedName>
</protein>
<evidence type="ECO:0000259" key="3">
    <source>
        <dbReference type="Pfam" id="PF01408"/>
    </source>
</evidence>
<reference evidence="5 6" key="1">
    <citation type="submission" date="2018-08" db="EMBL/GenBank/DDBJ databases">
        <title>Sequencing the genomes of 1000 actinobacteria strains.</title>
        <authorList>
            <person name="Klenk H.-P."/>
        </authorList>
    </citation>
    <scope>NUCLEOTIDE SEQUENCE [LARGE SCALE GENOMIC DNA]</scope>
    <source>
        <strain evidence="5 6">DSM 22891</strain>
    </source>
</reference>
<evidence type="ECO:0000259" key="4">
    <source>
        <dbReference type="Pfam" id="PF22725"/>
    </source>
</evidence>
<feature type="domain" description="Gfo/Idh/MocA-like oxidoreductase N-terminal" evidence="3">
    <location>
        <begin position="16"/>
        <end position="134"/>
    </location>
</feature>
<proteinExistence type="inferred from homology"/>
<name>A0A3D9VHW9_THECX</name>
<dbReference type="PANTHER" id="PTHR43708:SF5">
    <property type="entry name" value="CONSERVED EXPRESSED OXIDOREDUCTASE (EUROFUNG)-RELATED"/>
    <property type="match status" value="1"/>
</dbReference>